<dbReference type="InterPro" id="IPR040464">
    <property type="entry name" value="InsP(3)kin_ATP-grasp"/>
</dbReference>
<dbReference type="STRING" id="6573.A0A210PKS8"/>
<dbReference type="PANTHER" id="PTHR14217">
    <property type="entry name" value="INOSITOL-TETRAKISPHOSPHATE 1-KINASE"/>
    <property type="match status" value="1"/>
</dbReference>
<dbReference type="GO" id="GO:0005737">
    <property type="term" value="C:cytoplasm"/>
    <property type="evidence" value="ECO:0007669"/>
    <property type="project" value="TreeGrafter"/>
</dbReference>
<dbReference type="PANTHER" id="PTHR14217:SF1">
    <property type="entry name" value="INOSITOL-TETRAKISPHOSPHATE 1-KINASE"/>
    <property type="match status" value="1"/>
</dbReference>
<organism evidence="12 13">
    <name type="scientific">Mizuhopecten yessoensis</name>
    <name type="common">Japanese scallop</name>
    <name type="synonym">Patinopecten yessoensis</name>
    <dbReference type="NCBI Taxonomy" id="6573"/>
    <lineage>
        <taxon>Eukaryota</taxon>
        <taxon>Metazoa</taxon>
        <taxon>Spiralia</taxon>
        <taxon>Lophotrochozoa</taxon>
        <taxon>Mollusca</taxon>
        <taxon>Bivalvia</taxon>
        <taxon>Autobranchia</taxon>
        <taxon>Pteriomorphia</taxon>
        <taxon>Pectinida</taxon>
        <taxon>Pectinoidea</taxon>
        <taxon>Pectinidae</taxon>
        <taxon>Mizuhopecten</taxon>
    </lineage>
</organism>
<accession>A0A210PKS8</accession>
<evidence type="ECO:0000256" key="8">
    <source>
        <dbReference type="ARBA" id="ARBA00022840"/>
    </source>
</evidence>
<dbReference type="SUPFAM" id="SSF56059">
    <property type="entry name" value="Glutathione synthetase ATP-binding domain-like"/>
    <property type="match status" value="1"/>
</dbReference>
<dbReference type="Gene3D" id="3.40.50.11370">
    <property type="match status" value="1"/>
</dbReference>
<keyword evidence="9" id="KW-0460">Magnesium</keyword>
<dbReference type="AlphaFoldDB" id="A0A210PKS8"/>
<evidence type="ECO:0000259" key="10">
    <source>
        <dbReference type="Pfam" id="PF05770"/>
    </source>
</evidence>
<keyword evidence="6" id="KW-0547">Nucleotide-binding</keyword>
<evidence type="ECO:0000256" key="9">
    <source>
        <dbReference type="ARBA" id="ARBA00022842"/>
    </source>
</evidence>
<dbReference type="GO" id="GO:0005524">
    <property type="term" value="F:ATP binding"/>
    <property type="evidence" value="ECO:0007669"/>
    <property type="project" value="UniProtKB-KW"/>
</dbReference>
<keyword evidence="8" id="KW-0067">ATP-binding</keyword>
<evidence type="ECO:0000256" key="3">
    <source>
        <dbReference type="ARBA" id="ARBA00011245"/>
    </source>
</evidence>
<keyword evidence="5" id="KW-0479">Metal-binding</keyword>
<evidence type="ECO:0000256" key="5">
    <source>
        <dbReference type="ARBA" id="ARBA00022723"/>
    </source>
</evidence>
<dbReference type="FunFam" id="3.30.470.20:FF:000047">
    <property type="entry name" value="Inositol-tetrakisphosphate 1-kinase 4"/>
    <property type="match status" value="1"/>
</dbReference>
<sequence>MKRVGYWISEKKAKSLNLEDQKEVFRNAGIELIKLDLLHPLEDQGPFDLILHKFTGLMVKAEEGDASSIATLENVKDYIRCHPNCILVDTFDSLKNLIDRNEQYKLLLRCHLLDSDSCVFTPTFVELTTTDISINKVRLQQANVKFPFVCKPIVAHSTSMSHKMCIIFNEYGLKDVQPPCVAQTFINHNAVLYKVFVIGDKQYITERPSLKNFYNEDQETIYFDSSQISKPNCSNALTELDEGDPNRNESPVKPDLELLKELGQVVGLEFQIQLFGIDVIVDCITNKYAVIDINAFPGYEGVDGFVQLLCNHLMSLMNRQAANQSNDKSLAGTKHNSHHLHLENGHCERRKRLKYSSPEPEEHNGVCSKCCDNSFMSGGNKTVHMCQAKSLSEDFSVQVENRAKSDVIPWKQPINGCVEHSL</sequence>
<comment type="caution">
    <text evidence="12">The sequence shown here is derived from an EMBL/GenBank/DDBJ whole genome shotgun (WGS) entry which is preliminary data.</text>
</comment>
<dbReference type="GO" id="GO:0052726">
    <property type="term" value="F:inositol-1,3,4-trisphosphate 5-kinase activity"/>
    <property type="evidence" value="ECO:0007669"/>
    <property type="project" value="InterPro"/>
</dbReference>
<dbReference type="EMBL" id="NEDP02005595">
    <property type="protein sequence ID" value="OWF37085.1"/>
    <property type="molecule type" value="Genomic_DNA"/>
</dbReference>
<keyword evidence="4" id="KW-0808">Transferase</keyword>
<reference evidence="12 13" key="1">
    <citation type="journal article" date="2017" name="Nat. Ecol. Evol.">
        <title>Scallop genome provides insights into evolution of bilaterian karyotype and development.</title>
        <authorList>
            <person name="Wang S."/>
            <person name="Zhang J."/>
            <person name="Jiao W."/>
            <person name="Li J."/>
            <person name="Xun X."/>
            <person name="Sun Y."/>
            <person name="Guo X."/>
            <person name="Huan P."/>
            <person name="Dong B."/>
            <person name="Zhang L."/>
            <person name="Hu X."/>
            <person name="Sun X."/>
            <person name="Wang J."/>
            <person name="Zhao C."/>
            <person name="Wang Y."/>
            <person name="Wang D."/>
            <person name="Huang X."/>
            <person name="Wang R."/>
            <person name="Lv J."/>
            <person name="Li Y."/>
            <person name="Zhang Z."/>
            <person name="Liu B."/>
            <person name="Lu W."/>
            <person name="Hui Y."/>
            <person name="Liang J."/>
            <person name="Zhou Z."/>
            <person name="Hou R."/>
            <person name="Li X."/>
            <person name="Liu Y."/>
            <person name="Li H."/>
            <person name="Ning X."/>
            <person name="Lin Y."/>
            <person name="Zhao L."/>
            <person name="Xing Q."/>
            <person name="Dou J."/>
            <person name="Li Y."/>
            <person name="Mao J."/>
            <person name="Guo H."/>
            <person name="Dou H."/>
            <person name="Li T."/>
            <person name="Mu C."/>
            <person name="Jiang W."/>
            <person name="Fu Q."/>
            <person name="Fu X."/>
            <person name="Miao Y."/>
            <person name="Liu J."/>
            <person name="Yu Q."/>
            <person name="Li R."/>
            <person name="Liao H."/>
            <person name="Li X."/>
            <person name="Kong Y."/>
            <person name="Jiang Z."/>
            <person name="Chourrout D."/>
            <person name="Li R."/>
            <person name="Bao Z."/>
        </authorList>
    </citation>
    <scope>NUCLEOTIDE SEQUENCE [LARGE SCALE GENOMIC DNA]</scope>
    <source>
        <strain evidence="12 13">PY_sf001</strain>
    </source>
</reference>
<keyword evidence="7 12" id="KW-0418">Kinase</keyword>
<gene>
    <name evidence="12" type="ORF">KP79_PYT09775</name>
</gene>
<dbReference type="Proteomes" id="UP000242188">
    <property type="component" value="Unassembled WGS sequence"/>
</dbReference>
<dbReference type="InterPro" id="IPR008656">
    <property type="entry name" value="Inositol_tetrakis-P_1-kinase"/>
</dbReference>
<dbReference type="OrthoDB" id="25308at2759"/>
<dbReference type="GO" id="GO:0047325">
    <property type="term" value="F:inositol-3,4,5,6-tetrakisphosphate 1-kinase activity"/>
    <property type="evidence" value="ECO:0007669"/>
    <property type="project" value="InterPro"/>
</dbReference>
<evidence type="ECO:0000256" key="4">
    <source>
        <dbReference type="ARBA" id="ARBA00022679"/>
    </source>
</evidence>
<evidence type="ECO:0000256" key="6">
    <source>
        <dbReference type="ARBA" id="ARBA00022741"/>
    </source>
</evidence>
<dbReference type="GO" id="GO:0032957">
    <property type="term" value="P:inositol trisphosphate metabolic process"/>
    <property type="evidence" value="ECO:0007669"/>
    <property type="project" value="InterPro"/>
</dbReference>
<evidence type="ECO:0000256" key="1">
    <source>
        <dbReference type="ARBA" id="ARBA00001946"/>
    </source>
</evidence>
<keyword evidence="13" id="KW-1185">Reference proteome</keyword>
<dbReference type="Pfam" id="PF05770">
    <property type="entry name" value="Ins134_P3_kin"/>
    <property type="match status" value="1"/>
</dbReference>
<dbReference type="FunFam" id="3.30.1490.220:FF:000002">
    <property type="entry name" value="Inositol-tetrakisphosphate 1-kinase"/>
    <property type="match status" value="1"/>
</dbReference>
<evidence type="ECO:0000259" key="11">
    <source>
        <dbReference type="Pfam" id="PF17927"/>
    </source>
</evidence>
<comment type="similarity">
    <text evidence="2">Belongs to the ITPK1 family.</text>
</comment>
<comment type="cofactor">
    <cofactor evidence="1">
        <name>Mg(2+)</name>
        <dbReference type="ChEBI" id="CHEBI:18420"/>
    </cofactor>
</comment>
<name>A0A210PKS8_MIZYE</name>
<dbReference type="Pfam" id="PF17927">
    <property type="entry name" value="Ins134_P3_kin_N"/>
    <property type="match status" value="1"/>
</dbReference>
<dbReference type="GO" id="GO:0052725">
    <property type="term" value="F:inositol-1,3,4-trisphosphate 6-kinase activity"/>
    <property type="evidence" value="ECO:0007669"/>
    <property type="project" value="InterPro"/>
</dbReference>
<proteinExistence type="inferred from homology"/>
<feature type="domain" description="Inositol 1,3,4-trisphosphate 5/6-kinase ATP-grasp" evidence="10">
    <location>
        <begin position="116"/>
        <end position="314"/>
    </location>
</feature>
<dbReference type="GO" id="GO:0000287">
    <property type="term" value="F:magnesium ion binding"/>
    <property type="evidence" value="ECO:0007669"/>
    <property type="project" value="InterPro"/>
</dbReference>
<protein>
    <submittedName>
        <fullName evidence="12">Inositol-tetrakisphosphate 1-kinase</fullName>
    </submittedName>
</protein>
<comment type="subunit">
    <text evidence="3">Monomer.</text>
</comment>
<evidence type="ECO:0000256" key="7">
    <source>
        <dbReference type="ARBA" id="ARBA00022777"/>
    </source>
</evidence>
<evidence type="ECO:0000313" key="12">
    <source>
        <dbReference type="EMBL" id="OWF37085.1"/>
    </source>
</evidence>
<dbReference type="Gene3D" id="3.30.1490.220">
    <property type="match status" value="1"/>
</dbReference>
<feature type="domain" description="Inositol-tetrakisphosphate 1-kinase N-terminal" evidence="11">
    <location>
        <begin position="3"/>
        <end position="92"/>
    </location>
</feature>
<evidence type="ECO:0000313" key="13">
    <source>
        <dbReference type="Proteomes" id="UP000242188"/>
    </source>
</evidence>
<dbReference type="InterPro" id="IPR041429">
    <property type="entry name" value="ITPK1_N"/>
</dbReference>
<evidence type="ECO:0000256" key="2">
    <source>
        <dbReference type="ARBA" id="ARBA00009601"/>
    </source>
</evidence>